<comment type="caution">
    <text evidence="3">The sequence shown here is derived from an EMBL/GenBank/DDBJ whole genome shotgun (WGS) entry which is preliminary data.</text>
</comment>
<accession>A0A5D3BZ80</accession>
<dbReference type="Proteomes" id="UP000321947">
    <property type="component" value="Unassembled WGS sequence"/>
</dbReference>
<keyword evidence="3" id="KW-0548">Nucleotidyltransferase</keyword>
<dbReference type="PANTHER" id="PTHR35046">
    <property type="entry name" value="ZINC KNUCKLE (CCHC-TYPE) FAMILY PROTEIN"/>
    <property type="match status" value="1"/>
</dbReference>
<dbReference type="PANTHER" id="PTHR35046:SF26">
    <property type="entry name" value="RNA-DIRECTED DNA POLYMERASE"/>
    <property type="match status" value="1"/>
</dbReference>
<dbReference type="PROSITE" id="PS50994">
    <property type="entry name" value="INTEGRASE"/>
    <property type="match status" value="1"/>
</dbReference>
<dbReference type="OrthoDB" id="1938712at2759"/>
<keyword evidence="3" id="KW-0695">RNA-directed DNA polymerase</keyword>
<sequence>MDFITHLPKVGDFEAILVIINRFSKYAIFVPTTKLCSIELTAQLFFKHIVKLWGVMTSILSDRDGRFIGTFWIELLTFLGTSLNKPSSYNPQTDGQTKRFNSHNFTKEWKRTTDIAQAYLEKASKSMKKRVNKKRRSLKFCEGDRVFVKLKAEQV</sequence>
<dbReference type="GO" id="GO:0003964">
    <property type="term" value="F:RNA-directed DNA polymerase activity"/>
    <property type="evidence" value="ECO:0007669"/>
    <property type="project" value="UniProtKB-KW"/>
</dbReference>
<name>A0A5D3BZ80_CUCMM</name>
<dbReference type="InterPro" id="IPR001584">
    <property type="entry name" value="Integrase_cat-core"/>
</dbReference>
<dbReference type="GO" id="GO:0015074">
    <property type="term" value="P:DNA integration"/>
    <property type="evidence" value="ECO:0007669"/>
    <property type="project" value="InterPro"/>
</dbReference>
<evidence type="ECO:0000313" key="2">
    <source>
        <dbReference type="EMBL" id="KAA0031680.1"/>
    </source>
</evidence>
<evidence type="ECO:0000313" key="4">
    <source>
        <dbReference type="Proteomes" id="UP000321393"/>
    </source>
</evidence>
<dbReference type="SUPFAM" id="SSF53098">
    <property type="entry name" value="Ribonuclease H-like"/>
    <property type="match status" value="1"/>
</dbReference>
<dbReference type="InterPro" id="IPR036397">
    <property type="entry name" value="RNaseH_sf"/>
</dbReference>
<organism evidence="3 5">
    <name type="scientific">Cucumis melo var. makuwa</name>
    <name type="common">Oriental melon</name>
    <dbReference type="NCBI Taxonomy" id="1194695"/>
    <lineage>
        <taxon>Eukaryota</taxon>
        <taxon>Viridiplantae</taxon>
        <taxon>Streptophyta</taxon>
        <taxon>Embryophyta</taxon>
        <taxon>Tracheophyta</taxon>
        <taxon>Spermatophyta</taxon>
        <taxon>Magnoliopsida</taxon>
        <taxon>eudicotyledons</taxon>
        <taxon>Gunneridae</taxon>
        <taxon>Pentapetalae</taxon>
        <taxon>rosids</taxon>
        <taxon>fabids</taxon>
        <taxon>Cucurbitales</taxon>
        <taxon>Cucurbitaceae</taxon>
        <taxon>Benincaseae</taxon>
        <taxon>Cucumis</taxon>
    </lineage>
</organism>
<feature type="domain" description="Integrase catalytic" evidence="1">
    <location>
        <begin position="1"/>
        <end position="155"/>
    </location>
</feature>
<dbReference type="EMBL" id="SSTD01014204">
    <property type="protein sequence ID" value="TYK04430.1"/>
    <property type="molecule type" value="Genomic_DNA"/>
</dbReference>
<evidence type="ECO:0000259" key="1">
    <source>
        <dbReference type="PROSITE" id="PS50994"/>
    </source>
</evidence>
<dbReference type="GO" id="GO:0003676">
    <property type="term" value="F:nucleic acid binding"/>
    <property type="evidence" value="ECO:0007669"/>
    <property type="project" value="InterPro"/>
</dbReference>
<dbReference type="Gene3D" id="3.30.420.10">
    <property type="entry name" value="Ribonuclease H-like superfamily/Ribonuclease H"/>
    <property type="match status" value="1"/>
</dbReference>
<dbReference type="InterPro" id="IPR012337">
    <property type="entry name" value="RNaseH-like_sf"/>
</dbReference>
<dbReference type="Proteomes" id="UP000321393">
    <property type="component" value="Unassembled WGS sequence"/>
</dbReference>
<proteinExistence type="predicted"/>
<protein>
    <submittedName>
        <fullName evidence="3">Reverse transcriptase</fullName>
    </submittedName>
</protein>
<dbReference type="AlphaFoldDB" id="A0A5D3BZ80"/>
<dbReference type="EMBL" id="SSTE01022915">
    <property type="protein sequence ID" value="KAA0031680.1"/>
    <property type="molecule type" value="Genomic_DNA"/>
</dbReference>
<gene>
    <name evidence="3" type="ORF">E5676_scaffold409G00260</name>
    <name evidence="2" type="ORF">E6C27_scaffold139G004640</name>
</gene>
<evidence type="ECO:0000313" key="3">
    <source>
        <dbReference type="EMBL" id="TYK04430.1"/>
    </source>
</evidence>
<keyword evidence="3" id="KW-0808">Transferase</keyword>
<reference evidence="4 5" key="1">
    <citation type="submission" date="2019-08" db="EMBL/GenBank/DDBJ databases">
        <title>Draft genome sequences of two oriental melons (Cucumis melo L. var makuwa).</title>
        <authorList>
            <person name="Kwon S.-Y."/>
        </authorList>
    </citation>
    <scope>NUCLEOTIDE SEQUENCE [LARGE SCALE GENOMIC DNA]</scope>
    <source>
        <strain evidence="5">cv. Chang Bougi</strain>
        <strain evidence="4">cv. SW 3</strain>
        <tissue evidence="3">Leaf</tissue>
    </source>
</reference>
<evidence type="ECO:0000313" key="5">
    <source>
        <dbReference type="Proteomes" id="UP000321947"/>
    </source>
</evidence>
<dbReference type="STRING" id="1194695.A0A5D3BZ80"/>